<comment type="similarity">
    <text evidence="4">Belongs to the P4HA family.</text>
</comment>
<dbReference type="Pfam" id="PF08336">
    <property type="entry name" value="P4Ha_N"/>
    <property type="match status" value="1"/>
</dbReference>
<keyword evidence="6" id="KW-0479">Metal-binding</keyword>
<evidence type="ECO:0000256" key="9">
    <source>
        <dbReference type="ARBA" id="ARBA00022964"/>
    </source>
</evidence>
<dbReference type="SUPFAM" id="SSF50156">
    <property type="entry name" value="PDZ domain-like"/>
    <property type="match status" value="1"/>
</dbReference>
<keyword evidence="7" id="KW-0256">Endoplasmic reticulum</keyword>
<evidence type="ECO:0000256" key="2">
    <source>
        <dbReference type="ARBA" id="ARBA00002035"/>
    </source>
</evidence>
<comment type="function">
    <text evidence="2">Catalyzes the post-translational formation of 4-hydroxyproline in -Xaa-Pro-Gly- sequences in collagens and other proteins.</text>
</comment>
<keyword evidence="8" id="KW-0847">Vitamin C</keyword>
<keyword evidence="12" id="KW-0325">Glycoprotein</keyword>
<dbReference type="InterPro" id="IPR013547">
    <property type="entry name" value="P4H_N"/>
</dbReference>
<name>A0A7R8CLC2_LEPSM</name>
<dbReference type="EMBL" id="HG994593">
    <property type="protein sequence ID" value="CAF2854179.1"/>
    <property type="molecule type" value="Genomic_DNA"/>
</dbReference>
<gene>
    <name evidence="13" type="ORF">LSAA_4660</name>
</gene>
<dbReference type="InterPro" id="IPR006620">
    <property type="entry name" value="Pro_4_hyd_alph"/>
</dbReference>
<dbReference type="PANTHER" id="PTHR10869:SF244">
    <property type="entry name" value="PROLYL 4-HYDROXYLASE SUBUNIT ALPHA-2"/>
    <property type="match status" value="1"/>
</dbReference>
<evidence type="ECO:0000256" key="12">
    <source>
        <dbReference type="ARBA" id="ARBA00023180"/>
    </source>
</evidence>
<keyword evidence="11" id="KW-0408">Iron</keyword>
<proteinExistence type="inferred from homology"/>
<dbReference type="InterPro" id="IPR005123">
    <property type="entry name" value="Oxoglu/Fe-dep_dioxygenase_dom"/>
</dbReference>
<dbReference type="EC" id="1.14.11.2" evidence="5"/>
<dbReference type="GO" id="GO:0005788">
    <property type="term" value="C:endoplasmic reticulum lumen"/>
    <property type="evidence" value="ECO:0007669"/>
    <property type="project" value="UniProtKB-SubCell"/>
</dbReference>
<evidence type="ECO:0000313" key="14">
    <source>
        <dbReference type="Proteomes" id="UP000675881"/>
    </source>
</evidence>
<comment type="subcellular location">
    <subcellularLocation>
        <location evidence="3">Endoplasmic reticulum lumen</location>
    </subcellularLocation>
</comment>
<organism evidence="13 14">
    <name type="scientific">Lepeophtheirus salmonis</name>
    <name type="common">Salmon louse</name>
    <name type="synonym">Caligus salmonis</name>
    <dbReference type="NCBI Taxonomy" id="72036"/>
    <lineage>
        <taxon>Eukaryota</taxon>
        <taxon>Metazoa</taxon>
        <taxon>Ecdysozoa</taxon>
        <taxon>Arthropoda</taxon>
        <taxon>Crustacea</taxon>
        <taxon>Multicrustacea</taxon>
        <taxon>Hexanauplia</taxon>
        <taxon>Copepoda</taxon>
        <taxon>Siphonostomatoida</taxon>
        <taxon>Caligidae</taxon>
        <taxon>Lepeophtheirus</taxon>
    </lineage>
</organism>
<comment type="cofactor">
    <cofactor evidence="1">
        <name>L-ascorbate</name>
        <dbReference type="ChEBI" id="CHEBI:38290"/>
    </cofactor>
</comment>
<dbReference type="Gene3D" id="2.60.120.620">
    <property type="entry name" value="q2cbj1_9rhob like domain"/>
    <property type="match status" value="1"/>
</dbReference>
<dbReference type="Gene3D" id="1.25.40.10">
    <property type="entry name" value="Tetratricopeptide repeat domain"/>
    <property type="match status" value="1"/>
</dbReference>
<evidence type="ECO:0000256" key="1">
    <source>
        <dbReference type="ARBA" id="ARBA00001961"/>
    </source>
</evidence>
<dbReference type="OrthoDB" id="420380at2759"/>
<dbReference type="InterPro" id="IPR036034">
    <property type="entry name" value="PDZ_sf"/>
</dbReference>
<evidence type="ECO:0000256" key="8">
    <source>
        <dbReference type="ARBA" id="ARBA00022896"/>
    </source>
</evidence>
<keyword evidence="9" id="KW-0223">Dioxygenase</keyword>
<keyword evidence="14" id="KW-1185">Reference proteome</keyword>
<dbReference type="PANTHER" id="PTHR10869">
    <property type="entry name" value="PROLYL 4-HYDROXYLASE ALPHA SUBUNIT"/>
    <property type="match status" value="1"/>
</dbReference>
<keyword evidence="10 13" id="KW-0560">Oxidoreductase</keyword>
<protein>
    <recommendedName>
        <fullName evidence="5">procollagen-proline 4-dioxygenase</fullName>
        <ecNumber evidence="5">1.14.11.2</ecNumber>
    </recommendedName>
</protein>
<dbReference type="Proteomes" id="UP000675881">
    <property type="component" value="Chromosome 14"/>
</dbReference>
<evidence type="ECO:0000256" key="5">
    <source>
        <dbReference type="ARBA" id="ARBA00012269"/>
    </source>
</evidence>
<evidence type="ECO:0000256" key="7">
    <source>
        <dbReference type="ARBA" id="ARBA00022824"/>
    </source>
</evidence>
<evidence type="ECO:0000256" key="6">
    <source>
        <dbReference type="ARBA" id="ARBA00022723"/>
    </source>
</evidence>
<evidence type="ECO:0000256" key="3">
    <source>
        <dbReference type="ARBA" id="ARBA00004319"/>
    </source>
</evidence>
<dbReference type="GO" id="GO:0031418">
    <property type="term" value="F:L-ascorbic acid binding"/>
    <property type="evidence" value="ECO:0007669"/>
    <property type="project" value="UniProtKB-KW"/>
</dbReference>
<dbReference type="SMART" id="SM00702">
    <property type="entry name" value="P4Hc"/>
    <property type="match status" value="1"/>
</dbReference>
<evidence type="ECO:0000256" key="4">
    <source>
        <dbReference type="ARBA" id="ARBA00006511"/>
    </source>
</evidence>
<dbReference type="GO" id="GO:0005506">
    <property type="term" value="F:iron ion binding"/>
    <property type="evidence" value="ECO:0007669"/>
    <property type="project" value="InterPro"/>
</dbReference>
<dbReference type="PROSITE" id="PS51471">
    <property type="entry name" value="FE2OG_OXY"/>
    <property type="match status" value="1"/>
</dbReference>
<accession>A0A7R8CLC2</accession>
<evidence type="ECO:0000256" key="10">
    <source>
        <dbReference type="ARBA" id="ARBA00023002"/>
    </source>
</evidence>
<dbReference type="GO" id="GO:0004656">
    <property type="term" value="F:procollagen-proline 4-dioxygenase activity"/>
    <property type="evidence" value="ECO:0007669"/>
    <property type="project" value="UniProtKB-EC"/>
</dbReference>
<evidence type="ECO:0000256" key="11">
    <source>
        <dbReference type="ARBA" id="ARBA00023004"/>
    </source>
</evidence>
<sequence>MLDHNKRSGVIFTIRPNTKMYSGSSLPYSKFIVDLHKTTYKSSGNHLKGWDRMPKKMLPTLKRNSDAVPWGVYTLGGKRKGNWLKVRSIRSDTPAYEAGIRSGDFITRNVLYLDVERNSEKNLLYDNGIKGQILYWVEHVIWLVIEAVFFSNAFLLRLRPSDNRIVERNHCTIKDMSTRTSVIFVFWCNIFSRNEDGTKDYLNEVETSLSDKSELDTSDDDYFERISENPIHAYKLVKRFSVDWKKLEPEVIEDDWPELELKIHKKKLSTIIPKEQDLHGSAQALLRISDVYDLDVRNLSEGIIENRETSAKLSAKDCLFMGKHSFNSGELSRSLEWFEQAWLLAGQKPNLTATTLSRDEPVHESSPFEQRDQLRMNVPSPRSEEDMFKSLCRGEEHREPQVLANMKCYTTTKTHPYYLLHPVMVEEVNHDPHIVVYYDVISSNEMKVIKELAEPYLMRSQVQSETYSEDSFHPIVSKMSFKVNSMTGLNSDTWKEDAELLQIANYINGGHYQPHHDYVIKGVQPDKMIYGNKGIDYYIGDRIATWMVYMNNVISVEPIPGAAVFWYNLKKSGEADDRTLHGACPVLLGSKWVNKEKHVKNENYFALIITFVISVPSLFLSKKYILFFRGFPNYLTRREI</sequence>
<dbReference type="InterPro" id="IPR045054">
    <property type="entry name" value="P4HA-like"/>
</dbReference>
<dbReference type="Gene3D" id="6.10.140.1460">
    <property type="match status" value="1"/>
</dbReference>
<dbReference type="InterPro" id="IPR011990">
    <property type="entry name" value="TPR-like_helical_dom_sf"/>
</dbReference>
<reference evidence="13" key="1">
    <citation type="submission" date="2021-02" db="EMBL/GenBank/DDBJ databases">
        <authorList>
            <person name="Bekaert M."/>
        </authorList>
    </citation>
    <scope>NUCLEOTIDE SEQUENCE</scope>
    <source>
        <strain evidence="13">IoA-00</strain>
    </source>
</reference>
<evidence type="ECO:0000313" key="13">
    <source>
        <dbReference type="EMBL" id="CAF2854179.1"/>
    </source>
</evidence>
<dbReference type="AlphaFoldDB" id="A0A7R8CLC2"/>